<dbReference type="Pfam" id="PF11894">
    <property type="entry name" value="Nup192"/>
    <property type="match status" value="1"/>
</dbReference>
<feature type="region of interest" description="Disordered" evidence="5">
    <location>
        <begin position="564"/>
        <end position="584"/>
    </location>
</feature>
<gene>
    <name evidence="6" type="ORF">MKZ38_009499</name>
</gene>
<evidence type="ECO:0000313" key="7">
    <source>
        <dbReference type="Proteomes" id="UP001201980"/>
    </source>
</evidence>
<sequence length="1787" mass="198778">MSELTSLETFQVLHRDLRALCEKRFDAVDLVSQALEEVATDFKSFLSKPARSSASRTSVQSGKIKYENEEYQINTNFQEICLQLADFLDLDELQSAKILLDSEADQITLSRPLIECGVVRFHQRRKYLLDCARLLLQLSLDVDLPEAIYDFVKEYVETNILCQPPPGAQRLVAQQDKLVPKCLTGIRDIRAMLQKLSERIASQSVVSGGPPQEFQETLEYTRVSLIQQHELLGIVMWMGVENQHAVYDDLQDFLSLLRKSDKYDNLLAHLFPALGAFVVLFGSPESNKATIQEAKNINTALCKPSDNEPWTLTYLGAAVRAWWITEYGGWYGENGTAELPLSEFVQEESLINDKFMEALKDGAFDMILSIAADVQPSEWQDPARSGMRQWLQRKAPSIMGDSVQFSEYYRAALMSQYELFVDSFITNHPDVLRKLRVEEDEQRQLSHDHEQDLNLERFLLIISYTYDGRPDAGTAFWDDSESNLAGFMQWASRRASTPLVCAFCEALQSISENEDCATAAHQFLNEKTNQTSGKMRQSLSLTWTQIFKELIFFSNKIRERPSVPQSHVYRGGKGPHEPTESEPESAMMLESYLRLITKLASKSVEPRDFLLKHPDFNLVDVLYQLAGSAIPPRLRACTFNALRSLMTDKLQEDGDLMWTFLDSWMTGGMQVPSGTQRPGGVQTQHPTALMESIFAEIGNGFEEPSSFIQFLTSLITPAGTQNALNDTLPFPENLGSANRQPGIELYVDFVLGHVFSLKSSELEDTHQLRLIRLSCLEFALICLSTFNENLLVIGSETNINVDQAIATSDLSAYIRLHPFARVMEWMFNDKVLQALLSTVHQDAAEVGNSTPDSPIILGILRSVEIISKVLELQDTYLDLVRKHVKIHSAGTGRQEVSNTSYGGFEDGLLNHLSLVVDLGNYCAVGHPELTLACLKLLEKISTSSRIISAWNPGAGRASHRNKAIVALEANDDGEAISGAFSAELTVPLDVAREEESPNYQIKIYILEFLYACIRATPSQPTIAHLLLGFKCQPSTLSIEPNEAFDGRCSLFHNLLKVLLETPFGDPGTVRYWLVNLKYKIMRVLQALWSSPLSSCIVMAELRENNILFHLLVREMLIESHLPWEGQMPTGPDFLLKSSGLTLIHFLSTRAMTLEYVSRELCGVAQGQLPTLKRKVFDALNGQTIDDNNQPMDLPTIFDLFDFLQDGPWHAAEPQFDYCKDVNTSALMEMDAEGNNIFSVEKAKELLQLKGGEFKSNPQLATADHLAKIEEEEGFFFAYLVYTNRMRQLSAARLRVLRSWTNVLLMMIETSDFKGATKISFLLQALQAVLPSLEQYSADAPEEAYPLAKVAKILLYRIEFMDGDRMASAGSIANGTGAAANGGSYMGVTGAEEREQRALGTLISDKLHQLFQVCLQSIGKWAGNGDLRTIYYTICYRYLTAMVDRAEASAQPRSAANGGSASASTSVVSSFLPGGGARKALLAVHTYGERLLNVVCDDAYGGDATVQTAAMTLLRTLVTSGTALGDNTTIETLNRLNFIGVVVDSLRNIMHEWMSIISPSPEQQQQQAQQQSFGHSHHHHHNRPRQHKYTPDPQAITLMHAKLALLLSLAQTKSGAKHVLHANLLRNVEQSGLFSADPELQLDSADLATLALHYGVLATVARILACAVMSRGEHNVLQGRNFLKAHRTLVLHVLKRSAGIGMGLPGGEGGYDGGPIVVGGRVIGRGAEAGNAAQGKAEEERRKDRLRARENVEELAEAFMVLITATRFLEFEAGEQPVEARRGPVMFH</sequence>
<reference evidence="6" key="1">
    <citation type="submission" date="2022-07" db="EMBL/GenBank/DDBJ databases">
        <title>Draft genome sequence of Zalerion maritima ATCC 34329, a (micro)plastics degrading marine fungus.</title>
        <authorList>
            <person name="Paco A."/>
            <person name="Goncalves M.F.M."/>
            <person name="Rocha-Santos T.A.P."/>
            <person name="Alves A."/>
        </authorList>
    </citation>
    <scope>NUCLEOTIDE SEQUENCE</scope>
    <source>
        <strain evidence="6">ATCC 34329</strain>
    </source>
</reference>
<evidence type="ECO:0000256" key="4">
    <source>
        <dbReference type="ARBA" id="ARBA00023242"/>
    </source>
</evidence>
<keyword evidence="3" id="KW-0813">Transport</keyword>
<feature type="compositionally biased region" description="Basic residues" evidence="5">
    <location>
        <begin position="1574"/>
        <end position="1587"/>
    </location>
</feature>
<name>A0AAD5RUZ0_9PEZI</name>
<dbReference type="Proteomes" id="UP001201980">
    <property type="component" value="Unassembled WGS sequence"/>
</dbReference>
<proteinExistence type="inferred from homology"/>
<dbReference type="GO" id="GO:0017056">
    <property type="term" value="F:structural constituent of nuclear pore"/>
    <property type="evidence" value="ECO:0007669"/>
    <property type="project" value="TreeGrafter"/>
</dbReference>
<dbReference type="GO" id="GO:0006999">
    <property type="term" value="P:nuclear pore organization"/>
    <property type="evidence" value="ECO:0007669"/>
    <property type="project" value="TreeGrafter"/>
</dbReference>
<dbReference type="EMBL" id="JAKWBI020000075">
    <property type="protein sequence ID" value="KAJ2903660.1"/>
    <property type="molecule type" value="Genomic_DNA"/>
</dbReference>
<comment type="caution">
    <text evidence="6">The sequence shown here is derived from an EMBL/GenBank/DDBJ whole genome shotgun (WGS) entry which is preliminary data.</text>
</comment>
<feature type="compositionally biased region" description="Low complexity" evidence="5">
    <location>
        <begin position="1562"/>
        <end position="1573"/>
    </location>
</feature>
<evidence type="ECO:0000256" key="1">
    <source>
        <dbReference type="ARBA" id="ARBA00004123"/>
    </source>
</evidence>
<evidence type="ECO:0000313" key="6">
    <source>
        <dbReference type="EMBL" id="KAJ2903660.1"/>
    </source>
</evidence>
<organism evidence="6 7">
    <name type="scientific">Zalerion maritima</name>
    <dbReference type="NCBI Taxonomy" id="339359"/>
    <lineage>
        <taxon>Eukaryota</taxon>
        <taxon>Fungi</taxon>
        <taxon>Dikarya</taxon>
        <taxon>Ascomycota</taxon>
        <taxon>Pezizomycotina</taxon>
        <taxon>Sordariomycetes</taxon>
        <taxon>Lulworthiomycetidae</taxon>
        <taxon>Lulworthiales</taxon>
        <taxon>Lulworthiaceae</taxon>
        <taxon>Zalerion</taxon>
    </lineage>
</organism>
<keyword evidence="7" id="KW-1185">Reference proteome</keyword>
<protein>
    <submittedName>
        <fullName evidence="6">Nuclear pore complex subunit</fullName>
    </submittedName>
</protein>
<dbReference type="PANTHER" id="PTHR31344">
    <property type="entry name" value="NUCLEAR PORE COMPLEX PROTEIN NUP205"/>
    <property type="match status" value="1"/>
</dbReference>
<keyword evidence="4" id="KW-0539">Nucleus</keyword>
<evidence type="ECO:0000256" key="3">
    <source>
        <dbReference type="ARBA" id="ARBA00022448"/>
    </source>
</evidence>
<evidence type="ECO:0000256" key="5">
    <source>
        <dbReference type="SAM" id="MobiDB-lite"/>
    </source>
</evidence>
<dbReference type="InterPro" id="IPR021827">
    <property type="entry name" value="Nup186/Nup192/Nup205"/>
</dbReference>
<dbReference type="PANTHER" id="PTHR31344:SF0">
    <property type="entry name" value="NUCLEAR PORE COMPLEX PROTEIN NUP205"/>
    <property type="match status" value="1"/>
</dbReference>
<evidence type="ECO:0000256" key="2">
    <source>
        <dbReference type="ARBA" id="ARBA00005892"/>
    </source>
</evidence>
<feature type="region of interest" description="Disordered" evidence="5">
    <location>
        <begin position="1558"/>
        <end position="1589"/>
    </location>
</feature>
<dbReference type="GO" id="GO:0044611">
    <property type="term" value="C:nuclear pore inner ring"/>
    <property type="evidence" value="ECO:0007669"/>
    <property type="project" value="TreeGrafter"/>
</dbReference>
<comment type="similarity">
    <text evidence="2">Belongs to the NUP186/NUP192/NUP205 family.</text>
</comment>
<accession>A0AAD5RUZ0</accession>
<comment type="subcellular location">
    <subcellularLocation>
        <location evidence="1">Nucleus</location>
    </subcellularLocation>
</comment>